<feature type="signal peptide" evidence="3">
    <location>
        <begin position="1"/>
        <end position="30"/>
    </location>
</feature>
<dbReference type="PANTHER" id="PTHR47199:SF2">
    <property type="entry name" value="PHOTOSYSTEM II STABILITY_ASSEMBLY FACTOR HCF136, CHLOROPLASTIC"/>
    <property type="match status" value="1"/>
</dbReference>
<dbReference type="InterPro" id="IPR036278">
    <property type="entry name" value="Sialidase_sf"/>
</dbReference>
<dbReference type="STRING" id="1313296.SAMN05661091_3300"/>
<evidence type="ECO:0000259" key="4">
    <source>
        <dbReference type="Pfam" id="PF14870"/>
    </source>
</evidence>
<gene>
    <name evidence="5" type="ORF">SAMN05661091_3300</name>
</gene>
<organism evidence="5 6">
    <name type="scientific">Paenibacillus uliginis N3/975</name>
    <dbReference type="NCBI Taxonomy" id="1313296"/>
    <lineage>
        <taxon>Bacteria</taxon>
        <taxon>Bacillati</taxon>
        <taxon>Bacillota</taxon>
        <taxon>Bacilli</taxon>
        <taxon>Bacillales</taxon>
        <taxon>Paenibacillaceae</taxon>
        <taxon>Paenibacillus</taxon>
    </lineage>
</organism>
<dbReference type="InterPro" id="IPR028203">
    <property type="entry name" value="PSII_CF48-like_dom"/>
</dbReference>
<dbReference type="PROSITE" id="PS51257">
    <property type="entry name" value="PROKAR_LIPOPROTEIN"/>
    <property type="match status" value="1"/>
</dbReference>
<evidence type="ECO:0000256" key="1">
    <source>
        <dbReference type="ARBA" id="ARBA00022531"/>
    </source>
</evidence>
<dbReference type="GO" id="GO:0015979">
    <property type="term" value="P:photosynthesis"/>
    <property type="evidence" value="ECO:0007669"/>
    <property type="project" value="UniProtKB-KW"/>
</dbReference>
<dbReference type="Proteomes" id="UP000192940">
    <property type="component" value="Chromosome I"/>
</dbReference>
<keyword evidence="6" id="KW-1185">Reference proteome</keyword>
<dbReference type="InterPro" id="IPR015943">
    <property type="entry name" value="WD40/YVTN_repeat-like_dom_sf"/>
</dbReference>
<accession>A0A1X7HGF5</accession>
<feature type="chain" id="PRO_5039295924" description="Photosynthesis system II assembly factor Ycf48/Hcf136-like domain-containing protein" evidence="3">
    <location>
        <begin position="31"/>
        <end position="429"/>
    </location>
</feature>
<protein>
    <recommendedName>
        <fullName evidence="4">Photosynthesis system II assembly factor Ycf48/Hcf136-like domain-containing protein</fullName>
    </recommendedName>
</protein>
<feature type="domain" description="Photosynthesis system II assembly factor Ycf48/Hcf136-like" evidence="4">
    <location>
        <begin position="129"/>
        <end position="271"/>
    </location>
</feature>
<sequence length="429" mass="47365">MILRNHSYCRSILLLTIFIFLLTACSSTSSKPTAVEPSVIQQETESVEDGQTLTVVTPETANKAPEEKSKYQIQTRLTDFHMLSDSEGIAWGLTKTSIRLYLTEDFGETWVDISPSPNINFVDRPVYGQDIVFTDKDHGWIVRNGVGSQDTMLLNTNNGGSEWKLSSLPGTEKVTALSFSSSENGWVMASGGASPGSEEKALFRTNDNGGKWSNIMQNSDYPASRIPGTVIPRTGLIVGMTFANAITGFATVKETQGSKLYVTRDGGTKWNSSKLVFQDDQMKMCKSYIPGVPKFLGSTNDVWVPVTCLNANSTEYLGYFSSDSGESWNVVSFPLKPKSTSGTLSPVFRRLNEGWSMIDGIVYRSENMGKTWTPYPADPELGKHLADYPIVSKMEFASSEVGWMLVETTDAKRSRLLLSMDGGETWRIR</sequence>
<proteinExistence type="predicted"/>
<dbReference type="AlphaFoldDB" id="A0A1X7HGF5"/>
<keyword evidence="3" id="KW-0732">Signal</keyword>
<dbReference type="PANTHER" id="PTHR47199">
    <property type="entry name" value="PHOTOSYSTEM II STABILITY/ASSEMBLY FACTOR HCF136, CHLOROPLASTIC"/>
    <property type="match status" value="1"/>
</dbReference>
<dbReference type="CDD" id="cd15482">
    <property type="entry name" value="Sialidase_non-viral"/>
    <property type="match status" value="1"/>
</dbReference>
<keyword evidence="2" id="KW-0604">Photosystem II</keyword>
<dbReference type="Gene3D" id="2.130.10.10">
    <property type="entry name" value="YVTN repeat-like/Quinoprotein amine dehydrogenase"/>
    <property type="match status" value="2"/>
</dbReference>
<name>A0A1X7HGF5_9BACL</name>
<dbReference type="EMBL" id="LT840184">
    <property type="protein sequence ID" value="SMF86135.1"/>
    <property type="molecule type" value="Genomic_DNA"/>
</dbReference>
<dbReference type="Pfam" id="PF14870">
    <property type="entry name" value="PSII_BNR"/>
    <property type="match status" value="1"/>
</dbReference>
<evidence type="ECO:0000313" key="6">
    <source>
        <dbReference type="Proteomes" id="UP000192940"/>
    </source>
</evidence>
<evidence type="ECO:0000256" key="2">
    <source>
        <dbReference type="ARBA" id="ARBA00023276"/>
    </source>
</evidence>
<reference evidence="5 6" key="1">
    <citation type="submission" date="2017-04" db="EMBL/GenBank/DDBJ databases">
        <authorList>
            <person name="Afonso C.L."/>
            <person name="Miller P.J."/>
            <person name="Scott M.A."/>
            <person name="Spackman E."/>
            <person name="Goraichik I."/>
            <person name="Dimitrov K.M."/>
            <person name="Suarez D.L."/>
            <person name="Swayne D.E."/>
        </authorList>
    </citation>
    <scope>NUCLEOTIDE SEQUENCE [LARGE SCALE GENOMIC DNA]</scope>
    <source>
        <strain evidence="5 6">N3/975</strain>
    </source>
</reference>
<dbReference type="RefSeq" id="WP_244562721.1">
    <property type="nucleotide sequence ID" value="NZ_LT840184.1"/>
</dbReference>
<dbReference type="GO" id="GO:0009523">
    <property type="term" value="C:photosystem II"/>
    <property type="evidence" value="ECO:0007669"/>
    <property type="project" value="UniProtKB-KW"/>
</dbReference>
<dbReference type="SUPFAM" id="SSF50939">
    <property type="entry name" value="Sialidases"/>
    <property type="match status" value="1"/>
</dbReference>
<evidence type="ECO:0000313" key="5">
    <source>
        <dbReference type="EMBL" id="SMF86135.1"/>
    </source>
</evidence>
<keyword evidence="1" id="KW-0602">Photosynthesis</keyword>
<evidence type="ECO:0000256" key="3">
    <source>
        <dbReference type="SAM" id="SignalP"/>
    </source>
</evidence>